<name>A0A151MDX3_ALLMI</name>
<evidence type="ECO:0000313" key="1">
    <source>
        <dbReference type="EMBL" id="KYO22689.1"/>
    </source>
</evidence>
<comment type="caution">
    <text evidence="1">The sequence shown here is derived from an EMBL/GenBank/DDBJ whole genome shotgun (WGS) entry which is preliminary data.</text>
</comment>
<gene>
    <name evidence="1" type="ORF">Y1Q_0003197</name>
</gene>
<evidence type="ECO:0000313" key="2">
    <source>
        <dbReference type="Proteomes" id="UP000050525"/>
    </source>
</evidence>
<organism evidence="1 2">
    <name type="scientific">Alligator mississippiensis</name>
    <name type="common">American alligator</name>
    <dbReference type="NCBI Taxonomy" id="8496"/>
    <lineage>
        <taxon>Eukaryota</taxon>
        <taxon>Metazoa</taxon>
        <taxon>Chordata</taxon>
        <taxon>Craniata</taxon>
        <taxon>Vertebrata</taxon>
        <taxon>Euteleostomi</taxon>
        <taxon>Archelosauria</taxon>
        <taxon>Archosauria</taxon>
        <taxon>Crocodylia</taxon>
        <taxon>Alligatoridae</taxon>
        <taxon>Alligatorinae</taxon>
        <taxon>Alligator</taxon>
    </lineage>
</organism>
<keyword evidence="2" id="KW-1185">Reference proteome</keyword>
<dbReference type="Proteomes" id="UP000050525">
    <property type="component" value="Unassembled WGS sequence"/>
</dbReference>
<accession>A0A151MDX3</accession>
<dbReference type="AlphaFoldDB" id="A0A151MDX3"/>
<reference evidence="1 2" key="1">
    <citation type="journal article" date="2012" name="Genome Biol.">
        <title>Sequencing three crocodilian genomes to illuminate the evolution of archosaurs and amniotes.</title>
        <authorList>
            <person name="St John J.A."/>
            <person name="Braun E.L."/>
            <person name="Isberg S.R."/>
            <person name="Miles L.G."/>
            <person name="Chong A.Y."/>
            <person name="Gongora J."/>
            <person name="Dalzell P."/>
            <person name="Moran C."/>
            <person name="Bed'hom B."/>
            <person name="Abzhanov A."/>
            <person name="Burgess S.C."/>
            <person name="Cooksey A.M."/>
            <person name="Castoe T.A."/>
            <person name="Crawford N.G."/>
            <person name="Densmore L.D."/>
            <person name="Drew J.C."/>
            <person name="Edwards S.V."/>
            <person name="Faircloth B.C."/>
            <person name="Fujita M.K."/>
            <person name="Greenwold M.J."/>
            <person name="Hoffmann F.G."/>
            <person name="Howard J.M."/>
            <person name="Iguchi T."/>
            <person name="Janes D.E."/>
            <person name="Khan S.Y."/>
            <person name="Kohno S."/>
            <person name="de Koning A.J."/>
            <person name="Lance S.L."/>
            <person name="McCarthy F.M."/>
            <person name="McCormack J.E."/>
            <person name="Merchant M.E."/>
            <person name="Peterson D.G."/>
            <person name="Pollock D.D."/>
            <person name="Pourmand N."/>
            <person name="Raney B.J."/>
            <person name="Roessler K.A."/>
            <person name="Sanford J.R."/>
            <person name="Sawyer R.H."/>
            <person name="Schmidt C.J."/>
            <person name="Triplett E.W."/>
            <person name="Tuberville T.D."/>
            <person name="Venegas-Anaya M."/>
            <person name="Howard J.T."/>
            <person name="Jarvis E.D."/>
            <person name="Guillette L.J.Jr."/>
            <person name="Glenn T.C."/>
            <person name="Green R.E."/>
            <person name="Ray D.A."/>
        </authorList>
    </citation>
    <scope>NUCLEOTIDE SEQUENCE [LARGE SCALE GENOMIC DNA]</scope>
    <source>
        <strain evidence="1">KSC_2009_1</strain>
    </source>
</reference>
<proteinExistence type="predicted"/>
<sequence length="110" mass="12693">MSNSVLNFLYQCQAEETIFTEFLGLPGKEKVKSWITTNLRAALNILWTKIKIGTKILFLYWKLSSTGDDSSSILVPAFLHTFNPEWVILVFSQKRLPNPDLAEFLKYFIC</sequence>
<dbReference type="EMBL" id="AKHW03006231">
    <property type="protein sequence ID" value="KYO22689.1"/>
    <property type="molecule type" value="Genomic_DNA"/>
</dbReference>
<protein>
    <submittedName>
        <fullName evidence="1">Uncharacterized protein</fullName>
    </submittedName>
</protein>